<accession>A0A9D3N9S3</accession>
<keyword evidence="2" id="KW-1185">Reference proteome</keyword>
<protein>
    <submittedName>
        <fullName evidence="1">Uncharacterized protein</fullName>
    </submittedName>
</protein>
<comment type="caution">
    <text evidence="1">The sequence shown here is derived from an EMBL/GenBank/DDBJ whole genome shotgun (WGS) entry which is preliminary data.</text>
</comment>
<reference evidence="1 2" key="1">
    <citation type="submission" date="2021-06" db="EMBL/GenBank/DDBJ databases">
        <title>Chromosome-level genome assembly of the red-tail catfish (Hemibagrus wyckioides).</title>
        <authorList>
            <person name="Shao F."/>
        </authorList>
    </citation>
    <scope>NUCLEOTIDE SEQUENCE [LARGE SCALE GENOMIC DNA]</scope>
    <source>
        <strain evidence="1">EC202008001</strain>
        <tissue evidence="1">Blood</tissue>
    </source>
</reference>
<evidence type="ECO:0000313" key="1">
    <source>
        <dbReference type="EMBL" id="KAG7318252.1"/>
    </source>
</evidence>
<evidence type="ECO:0000313" key="2">
    <source>
        <dbReference type="Proteomes" id="UP000824219"/>
    </source>
</evidence>
<organism evidence="1 2">
    <name type="scientific">Hemibagrus wyckioides</name>
    <dbReference type="NCBI Taxonomy" id="337641"/>
    <lineage>
        <taxon>Eukaryota</taxon>
        <taxon>Metazoa</taxon>
        <taxon>Chordata</taxon>
        <taxon>Craniata</taxon>
        <taxon>Vertebrata</taxon>
        <taxon>Euteleostomi</taxon>
        <taxon>Actinopterygii</taxon>
        <taxon>Neopterygii</taxon>
        <taxon>Teleostei</taxon>
        <taxon>Ostariophysi</taxon>
        <taxon>Siluriformes</taxon>
        <taxon>Bagridae</taxon>
        <taxon>Hemibagrus</taxon>
    </lineage>
</organism>
<dbReference type="AlphaFoldDB" id="A0A9D3N9S3"/>
<dbReference type="OrthoDB" id="10069372at2759"/>
<sequence>MSVKRKFKAECAPLVGDSEVRKLKEKFGHTKWPRVSSASASLCRKPASIAYETCVGEDLMSIDAHVNALQSVGRNLQTCRTVKDRMAQTFTWRLREIMEGMSVEDVLRKYPYLNFGAKNIVIEAVRTNPVCAQTTELEVEKFSKR</sequence>
<name>A0A9D3N9S3_9TELE</name>
<dbReference type="Proteomes" id="UP000824219">
    <property type="component" value="Linkage Group LG22"/>
</dbReference>
<dbReference type="EMBL" id="JAHKSW010000022">
    <property type="protein sequence ID" value="KAG7318252.1"/>
    <property type="molecule type" value="Genomic_DNA"/>
</dbReference>
<proteinExistence type="predicted"/>
<gene>
    <name evidence="1" type="ORF">KOW79_018007</name>
</gene>